<evidence type="ECO:0000259" key="2">
    <source>
        <dbReference type="PROSITE" id="PS51781"/>
    </source>
</evidence>
<evidence type="ECO:0000313" key="3">
    <source>
        <dbReference type="EMBL" id="AOW13710.1"/>
    </source>
</evidence>
<dbReference type="EMBL" id="LVWD01000013">
    <property type="protein sequence ID" value="OAD42006.1"/>
    <property type="molecule type" value="Genomic_DNA"/>
</dbReference>
<reference evidence="4 5" key="1">
    <citation type="submission" date="2016-02" db="EMBL/GenBank/DDBJ databases">
        <title>Draft genome sequence of Hydrogenophaga sp. LPB0072.</title>
        <authorList>
            <person name="Shin S.-K."/>
            <person name="Yi H."/>
        </authorList>
    </citation>
    <scope>NUCLEOTIDE SEQUENCE [LARGE SCALE GENOMIC DNA]</scope>
    <source>
        <strain evidence="4 5">LPB0072</strain>
    </source>
</reference>
<feature type="signal peptide" evidence="1">
    <location>
        <begin position="1"/>
        <end position="26"/>
    </location>
</feature>
<accession>A0A167I1N2</accession>
<proteinExistence type="predicted"/>
<dbReference type="Pfam" id="PF06347">
    <property type="entry name" value="SH3_4"/>
    <property type="match status" value="1"/>
</dbReference>
<dbReference type="Gene3D" id="2.30.30.40">
    <property type="entry name" value="SH3 Domains"/>
    <property type="match status" value="2"/>
</dbReference>
<keyword evidence="1" id="KW-0732">Signal</keyword>
<dbReference type="AlphaFoldDB" id="A0A167I1N2"/>
<evidence type="ECO:0000313" key="6">
    <source>
        <dbReference type="Proteomes" id="UP000185680"/>
    </source>
</evidence>
<dbReference type="Pfam" id="PF08239">
    <property type="entry name" value="SH3_3"/>
    <property type="match status" value="1"/>
</dbReference>
<dbReference type="Proteomes" id="UP000185657">
    <property type="component" value="Unassembled WGS sequence"/>
</dbReference>
<keyword evidence="5" id="KW-1185">Reference proteome</keyword>
<dbReference type="InterPro" id="IPR003646">
    <property type="entry name" value="SH3-like_bac-type"/>
</dbReference>
<dbReference type="PANTHER" id="PTHR34408">
    <property type="entry name" value="FAMILY PROTEIN, PUTATIVE-RELATED"/>
    <property type="match status" value="1"/>
</dbReference>
<organism evidence="3 6">
    <name type="scientific">Hydrogenophaga crassostreae</name>
    <dbReference type="NCBI Taxonomy" id="1763535"/>
    <lineage>
        <taxon>Bacteria</taxon>
        <taxon>Pseudomonadati</taxon>
        <taxon>Pseudomonadota</taxon>
        <taxon>Betaproteobacteria</taxon>
        <taxon>Burkholderiales</taxon>
        <taxon>Comamonadaceae</taxon>
        <taxon>Hydrogenophaga</taxon>
    </lineage>
</organism>
<evidence type="ECO:0000313" key="4">
    <source>
        <dbReference type="EMBL" id="OAD42006.1"/>
    </source>
</evidence>
<feature type="domain" description="SH3b" evidence="2">
    <location>
        <begin position="89"/>
        <end position="151"/>
    </location>
</feature>
<dbReference type="InterPro" id="IPR052354">
    <property type="entry name" value="Cell_Wall_Dynamics_Protein"/>
</dbReference>
<dbReference type="PANTHER" id="PTHR34408:SF1">
    <property type="entry name" value="GLYCOSYL HYDROLASE FAMILY 19 DOMAIN-CONTAINING PROTEIN HI_1415"/>
    <property type="match status" value="1"/>
</dbReference>
<dbReference type="OrthoDB" id="5297720at2"/>
<dbReference type="Proteomes" id="UP000185680">
    <property type="component" value="Chromosome"/>
</dbReference>
<dbReference type="KEGG" id="hyl:LPB072_13520"/>
<evidence type="ECO:0000313" key="5">
    <source>
        <dbReference type="Proteomes" id="UP000185657"/>
    </source>
</evidence>
<reference evidence="3 6" key="2">
    <citation type="submission" date="2016-10" db="EMBL/GenBank/DDBJ databases">
        <title>Hydorgenophaga sp. LPB0072 isolated from gastropod.</title>
        <authorList>
            <person name="Kim E."/>
            <person name="Yi H."/>
        </authorList>
    </citation>
    <scope>NUCLEOTIDE SEQUENCE [LARGE SCALE GENOMIC DNA]</scope>
    <source>
        <strain evidence="3 6">LPB0072</strain>
    </source>
</reference>
<protein>
    <submittedName>
        <fullName evidence="3">Peptide-binding protein</fullName>
    </submittedName>
</protein>
<dbReference type="SMART" id="SM00287">
    <property type="entry name" value="SH3b"/>
    <property type="match status" value="2"/>
</dbReference>
<name>A0A167I1N2_9BURK</name>
<dbReference type="EMBL" id="CP017476">
    <property type="protein sequence ID" value="AOW13710.1"/>
    <property type="molecule type" value="Genomic_DNA"/>
</dbReference>
<sequence length="151" mass="16730">MFGVPTLRPFLTAAVLCLAALSSANAQSMISVKGSTVNMRTKPTTASEIMWELKRGYPLKVLQRKGRWLQVVDFEGDRGWVARSLTGKTPHYVVKSKTANMRSGPGTNNRIVGKAQYGDLMRTRAKRSGWAQVQSADGKKGWISQKLLWGF</sequence>
<dbReference type="RefSeq" id="WP_066090709.1">
    <property type="nucleotide sequence ID" value="NZ_CP017476.1"/>
</dbReference>
<dbReference type="PROSITE" id="PS51781">
    <property type="entry name" value="SH3B"/>
    <property type="match status" value="1"/>
</dbReference>
<gene>
    <name evidence="3" type="ORF">LPB072_13520</name>
    <name evidence="4" type="ORF">LPB72_12140</name>
</gene>
<dbReference type="InterPro" id="IPR010466">
    <property type="entry name" value="DUF1058"/>
</dbReference>
<evidence type="ECO:0000256" key="1">
    <source>
        <dbReference type="SAM" id="SignalP"/>
    </source>
</evidence>
<feature type="chain" id="PRO_5044549612" evidence="1">
    <location>
        <begin position="27"/>
        <end position="151"/>
    </location>
</feature>